<evidence type="ECO:0000313" key="3">
    <source>
        <dbReference type="Proteomes" id="UP000199310"/>
    </source>
</evidence>
<evidence type="ECO:0000256" key="1">
    <source>
        <dbReference type="SAM" id="SignalP"/>
    </source>
</evidence>
<dbReference type="AlphaFoldDB" id="A0A1I0PR13"/>
<accession>A0A1I0PR13</accession>
<protein>
    <submittedName>
        <fullName evidence="2">Uncharacterized protein</fullName>
    </submittedName>
</protein>
<sequence length="247" mass="29044">MFMWRFIAIFTLMATITASASAQRKAFQSDSAKAEELRRLRRQFPLQKGEIFDSWGQKVQIICVLPEKDMENIDSLKHLTRTRYQQYLAPNKELLKEDTFSICYFGKLTGKNRQEYHYWRGKQVFEGVDRYAKDTILPPFIPLHEVLSQAPYCFYVRHPSRDTIAFYMVVANPDMAYAKKYGLLEASFNTQKYLLPYLFHYKGIIIYYMSSPYHLAYPVGFPITDLLELAFSSLIQETLHVIDEVHQ</sequence>
<feature type="signal peptide" evidence="1">
    <location>
        <begin position="1"/>
        <end position="22"/>
    </location>
</feature>
<keyword evidence="1" id="KW-0732">Signal</keyword>
<dbReference type="Proteomes" id="UP000199310">
    <property type="component" value="Unassembled WGS sequence"/>
</dbReference>
<evidence type="ECO:0000313" key="2">
    <source>
        <dbReference type="EMBL" id="SEW16806.1"/>
    </source>
</evidence>
<dbReference type="EMBL" id="FOJG01000001">
    <property type="protein sequence ID" value="SEW16806.1"/>
    <property type="molecule type" value="Genomic_DNA"/>
</dbReference>
<organism evidence="2 3">
    <name type="scientific">Chitinophaga arvensicola</name>
    <dbReference type="NCBI Taxonomy" id="29529"/>
    <lineage>
        <taxon>Bacteria</taxon>
        <taxon>Pseudomonadati</taxon>
        <taxon>Bacteroidota</taxon>
        <taxon>Chitinophagia</taxon>
        <taxon>Chitinophagales</taxon>
        <taxon>Chitinophagaceae</taxon>
        <taxon>Chitinophaga</taxon>
    </lineage>
</organism>
<feature type="chain" id="PRO_5011475092" evidence="1">
    <location>
        <begin position="23"/>
        <end position="247"/>
    </location>
</feature>
<keyword evidence="3" id="KW-1185">Reference proteome</keyword>
<reference evidence="3" key="1">
    <citation type="submission" date="2016-10" db="EMBL/GenBank/DDBJ databases">
        <authorList>
            <person name="Varghese N."/>
            <person name="Submissions S."/>
        </authorList>
    </citation>
    <scope>NUCLEOTIDE SEQUENCE [LARGE SCALE GENOMIC DNA]</scope>
    <source>
        <strain evidence="3">DSM 3695</strain>
    </source>
</reference>
<name>A0A1I0PR13_9BACT</name>
<gene>
    <name evidence="2" type="ORF">SAMN04488122_0923</name>
</gene>
<proteinExistence type="predicted"/>